<organism evidence="11">
    <name type="scientific">viral metagenome</name>
    <dbReference type="NCBI Taxonomy" id="1070528"/>
    <lineage>
        <taxon>unclassified sequences</taxon>
        <taxon>metagenomes</taxon>
        <taxon>organismal metagenomes</taxon>
    </lineage>
</organism>
<dbReference type="InterPro" id="IPR012337">
    <property type="entry name" value="RNaseH-like_sf"/>
</dbReference>
<dbReference type="GO" id="GO:0003887">
    <property type="term" value="F:DNA-directed DNA polymerase activity"/>
    <property type="evidence" value="ECO:0007669"/>
    <property type="project" value="UniProtKB-KW"/>
</dbReference>
<evidence type="ECO:0000256" key="3">
    <source>
        <dbReference type="ARBA" id="ARBA00022679"/>
    </source>
</evidence>
<feature type="region of interest" description="Disordered" evidence="8">
    <location>
        <begin position="1431"/>
        <end position="1457"/>
    </location>
</feature>
<evidence type="ECO:0000256" key="7">
    <source>
        <dbReference type="ARBA" id="ARBA00049244"/>
    </source>
</evidence>
<name>A0A6C0KG77_9ZZZZ</name>
<evidence type="ECO:0000313" key="11">
    <source>
        <dbReference type="EMBL" id="QHU15338.1"/>
    </source>
</evidence>
<dbReference type="InterPro" id="IPR006133">
    <property type="entry name" value="DNA-dir_DNA_pol_B_exonuc"/>
</dbReference>
<feature type="domain" description="DNA-directed DNA polymerase family B multifunctional" evidence="9">
    <location>
        <begin position="985"/>
        <end position="1105"/>
    </location>
</feature>
<dbReference type="GO" id="GO:0006261">
    <property type="term" value="P:DNA-templated DNA replication"/>
    <property type="evidence" value="ECO:0007669"/>
    <property type="project" value="TreeGrafter"/>
</dbReference>
<protein>
    <recommendedName>
        <fullName evidence="2">DNA-directed DNA polymerase</fullName>
        <ecNumber evidence="2">2.7.7.7</ecNumber>
    </recommendedName>
</protein>
<dbReference type="SMART" id="SM00486">
    <property type="entry name" value="POLBc"/>
    <property type="match status" value="1"/>
</dbReference>
<reference evidence="11" key="1">
    <citation type="journal article" date="2020" name="Nature">
        <title>Giant virus diversity and host interactions through global metagenomics.</title>
        <authorList>
            <person name="Schulz F."/>
            <person name="Roux S."/>
            <person name="Paez-Espino D."/>
            <person name="Jungbluth S."/>
            <person name="Walsh D.A."/>
            <person name="Denef V.J."/>
            <person name="McMahon K.D."/>
            <person name="Konstantinidis K.T."/>
            <person name="Eloe-Fadrosh E.A."/>
            <person name="Kyrpides N.C."/>
            <person name="Woyke T."/>
        </authorList>
    </citation>
    <scope>NUCLEOTIDE SEQUENCE</scope>
    <source>
        <strain evidence="11">GVMAG-S-1103017-68</strain>
    </source>
</reference>
<dbReference type="Gene3D" id="3.30.420.10">
    <property type="entry name" value="Ribonuclease H-like superfamily/Ribonuclease H"/>
    <property type="match status" value="1"/>
</dbReference>
<dbReference type="PANTHER" id="PTHR10322:SF23">
    <property type="entry name" value="DNA POLYMERASE DELTA CATALYTIC SUBUNIT"/>
    <property type="match status" value="1"/>
</dbReference>
<dbReference type="InterPro" id="IPR036397">
    <property type="entry name" value="RNaseH_sf"/>
</dbReference>
<dbReference type="PRINTS" id="PR00106">
    <property type="entry name" value="DNAPOLB"/>
</dbReference>
<dbReference type="PROSITE" id="PS00116">
    <property type="entry name" value="DNA_POLYMERASE_B"/>
    <property type="match status" value="1"/>
</dbReference>
<dbReference type="InterPro" id="IPR006134">
    <property type="entry name" value="DNA-dir_DNA_pol_B_multi_dom"/>
</dbReference>
<keyword evidence="6" id="KW-0238">DNA-binding</keyword>
<feature type="domain" description="DNA-directed DNA polymerase family B multifunctional" evidence="9">
    <location>
        <begin position="1166"/>
        <end position="1370"/>
    </location>
</feature>
<evidence type="ECO:0000256" key="6">
    <source>
        <dbReference type="ARBA" id="ARBA00023125"/>
    </source>
</evidence>
<dbReference type="InterPro" id="IPR017964">
    <property type="entry name" value="DNA-dir_DNA_pol_B_CS"/>
</dbReference>
<dbReference type="Gene3D" id="1.10.287.690">
    <property type="entry name" value="Helix hairpin bin"/>
    <property type="match status" value="1"/>
</dbReference>
<keyword evidence="5" id="KW-0239">DNA-directed DNA polymerase</keyword>
<dbReference type="Pfam" id="PF00136">
    <property type="entry name" value="DNA_pol_B"/>
    <property type="match status" value="2"/>
</dbReference>
<evidence type="ECO:0000259" key="10">
    <source>
        <dbReference type="Pfam" id="PF03104"/>
    </source>
</evidence>
<evidence type="ECO:0000256" key="5">
    <source>
        <dbReference type="ARBA" id="ARBA00022932"/>
    </source>
</evidence>
<dbReference type="EC" id="2.7.7.7" evidence="2"/>
<dbReference type="InterPro" id="IPR050240">
    <property type="entry name" value="DNA_pol_type-B"/>
</dbReference>
<dbReference type="GO" id="GO:0003677">
    <property type="term" value="F:DNA binding"/>
    <property type="evidence" value="ECO:0007669"/>
    <property type="project" value="UniProtKB-KW"/>
</dbReference>
<dbReference type="InterPro" id="IPR006172">
    <property type="entry name" value="DNA-dir_DNA_pol_B"/>
</dbReference>
<evidence type="ECO:0000259" key="9">
    <source>
        <dbReference type="Pfam" id="PF00136"/>
    </source>
</evidence>
<proteinExistence type="inferred from homology"/>
<dbReference type="GO" id="GO:0000166">
    <property type="term" value="F:nucleotide binding"/>
    <property type="evidence" value="ECO:0007669"/>
    <property type="project" value="InterPro"/>
</dbReference>
<comment type="catalytic activity">
    <reaction evidence="7">
        <text>DNA(n) + a 2'-deoxyribonucleoside 5'-triphosphate = DNA(n+1) + diphosphate</text>
        <dbReference type="Rhea" id="RHEA:22508"/>
        <dbReference type="Rhea" id="RHEA-COMP:17339"/>
        <dbReference type="Rhea" id="RHEA-COMP:17340"/>
        <dbReference type="ChEBI" id="CHEBI:33019"/>
        <dbReference type="ChEBI" id="CHEBI:61560"/>
        <dbReference type="ChEBI" id="CHEBI:173112"/>
        <dbReference type="EC" id="2.7.7.7"/>
    </reaction>
</comment>
<evidence type="ECO:0000256" key="1">
    <source>
        <dbReference type="ARBA" id="ARBA00005755"/>
    </source>
</evidence>
<feature type="domain" description="DNA-directed DNA polymerase family B exonuclease" evidence="10">
    <location>
        <begin position="515"/>
        <end position="678"/>
    </location>
</feature>
<evidence type="ECO:0000256" key="4">
    <source>
        <dbReference type="ARBA" id="ARBA00022695"/>
    </source>
</evidence>
<accession>A0A6C0KG77</accession>
<dbReference type="Pfam" id="PF03104">
    <property type="entry name" value="DNA_pol_B_exo1"/>
    <property type="match status" value="1"/>
</dbReference>
<sequence length="1457" mass="163267">MHFVTRPVRIKNRHQSFFCTGPPPAPSPRPAPAMRLFLADVVVTDDAVEMHGYSDGPDPTQVCVIVGNFSPELFLRLSRELTAAELAALAESLAENERDYHEDARQNGGGRWLRDVFQSGVALSCVNREKLNYFTCDSEGRRHKHWFLALRCVSKFVWKQCKRTPQVNTIRNALGKLTPPVEIEGDVHDGVGNYPEPQASSDGRVCGGREGSGLRELSHQFLRQRGLKCSTWIECPGATVTTARKFQDKITVYEIAYNKLAASDCADVPRFPIASWDIECLNTLSLEFSTNDFFVAEQHVIVSVAGKNKYRVRCVSHRSNCFVKFTVPALLRGQASKHGVVKVGHGGRAFEAEAGKDFVLEVPPGGLEVTCNKRLLDFDRKTVFYFREFQAQFNRDSVAALLDYASECWSSPTLSRNPCIGRTKDLRLCVSEDDGADVLAVGPDSGPIELQAFAKRIGEHKRLSIGLTVHFAALAPEHEALLPRPTRYTTVDRAPAADGVDVTVTFSDVLRFNEIPSPLGPYNEIIMVSWVESMYPDPAPTRRVCLTSSLYSVAETAQTADQDRRTVRDEKSLLRRLMTLWKESQALVVMGYNTHMFDTDYVLNRMRKYFDTTTVQDQYALALSPYTEHKPRDRGRFVPTIKYAESAGKGQTEYCRFETPCRFDVDVYVWFRSQFPPKKKNGDAVQQKLDTVAEHFLGDKKLDVAFNEINRQWFNPEASVLRGHVADYCVQDSALVTRLACCSKVNLIEYNLSLSTVMNVGLRLMPLTNTGEMARLEPFLHHAAHARGIVVDQADWKQMAIAIDDELKKYEGGLVFKPDYGEHGTLCTYTGGGDVPGGADAADDQAAAMDVCVDACGLTQLHDWLDAIFILDFKSLYPSAMRAFNICWYSFVKRGFIVKGCERIRVVCKALHDPTEGFVTVAVHCPRAGLGPGEGAVVADGPFRGLACSLDSSGDRKHLVVPSKAASGEIFCALPAVIDLKVSEPRNDRFVSVYVQTSNGNDHLIGLLPERLRRMNDHRSAVRASAKDAPPEMRNSIESKQLAIKLCANAQYGMIAPATMNPCIPMSAAVTFNARAMLVQAKEFAESQGFKLIYGDTDSIFIKYTPELRARKTREILARAPPDVARQPASDAEARDYLQLAFPGQARNLWDFVVAQTYADIEAHAEEQTKRFPAPNELEFENVLLKAEFFKDVRKCYVGLAIESPRSSPFMYYKGVTCRKSDCIEISRQVQRVVYITKCDPAQLTGQFPGEQLEPFEMCGRILDRMLAPLMASCYDGAFYDWCEQNLIQSKAYKRESSYADPDTMPSVRARRMVEEHCATMACAIGDRQPFLILRAASASDGAIDPRLFRAKQKGSELDKMYYLTAIWKGLKGGDTKFGPGHMNVNTYAHLKSRFEVYRNTIVGQRGLAGLGFATRKREFYEREFEQAHTMKQDRLRKRNKESKKSGQRSVTDFFKR</sequence>
<comment type="similarity">
    <text evidence="1">Belongs to the DNA polymerase type-B family.</text>
</comment>
<evidence type="ECO:0000256" key="2">
    <source>
        <dbReference type="ARBA" id="ARBA00012417"/>
    </source>
</evidence>
<dbReference type="Gene3D" id="3.90.1600.10">
    <property type="entry name" value="Palm domain of DNA polymerase"/>
    <property type="match status" value="1"/>
</dbReference>
<evidence type="ECO:0000256" key="8">
    <source>
        <dbReference type="SAM" id="MobiDB-lite"/>
    </source>
</evidence>
<dbReference type="PANTHER" id="PTHR10322">
    <property type="entry name" value="DNA POLYMERASE CATALYTIC SUBUNIT"/>
    <property type="match status" value="1"/>
</dbReference>
<keyword evidence="3" id="KW-0808">Transferase</keyword>
<dbReference type="SUPFAM" id="SSF53098">
    <property type="entry name" value="Ribonuclease H-like"/>
    <property type="match status" value="1"/>
</dbReference>
<dbReference type="InterPro" id="IPR023211">
    <property type="entry name" value="DNA_pol_palm_dom_sf"/>
</dbReference>
<keyword evidence="4" id="KW-0548">Nucleotidyltransferase</keyword>
<dbReference type="InterPro" id="IPR043502">
    <property type="entry name" value="DNA/RNA_pol_sf"/>
</dbReference>
<dbReference type="SUPFAM" id="SSF56672">
    <property type="entry name" value="DNA/RNA polymerases"/>
    <property type="match status" value="1"/>
</dbReference>
<dbReference type="EMBL" id="MN740855">
    <property type="protein sequence ID" value="QHU15338.1"/>
    <property type="molecule type" value="Genomic_DNA"/>
</dbReference>